<dbReference type="AlphaFoldDB" id="A0A9K3DB40"/>
<protein>
    <submittedName>
        <fullName evidence="1">Uncharacterized protein</fullName>
    </submittedName>
</protein>
<evidence type="ECO:0000313" key="1">
    <source>
        <dbReference type="EMBL" id="GIQ90925.1"/>
    </source>
</evidence>
<dbReference type="Proteomes" id="UP000265618">
    <property type="component" value="Unassembled WGS sequence"/>
</dbReference>
<reference evidence="1 2" key="1">
    <citation type="journal article" date="2018" name="PLoS ONE">
        <title>The draft genome of Kipferlia bialata reveals reductive genome evolution in fornicate parasites.</title>
        <authorList>
            <person name="Tanifuji G."/>
            <person name="Takabayashi S."/>
            <person name="Kume K."/>
            <person name="Takagi M."/>
            <person name="Nakayama T."/>
            <person name="Kamikawa R."/>
            <person name="Inagaki Y."/>
            <person name="Hashimoto T."/>
        </authorList>
    </citation>
    <scope>NUCLEOTIDE SEQUENCE [LARGE SCALE GENOMIC DNA]</scope>
    <source>
        <strain evidence="1">NY0173</strain>
    </source>
</reference>
<dbReference type="OrthoDB" id="10251286at2759"/>
<comment type="caution">
    <text evidence="1">The sequence shown here is derived from an EMBL/GenBank/DDBJ whole genome shotgun (WGS) entry which is preliminary data.</text>
</comment>
<sequence>LRNKEYSGPDCDRGVVSVIDKKGKRACRAYRRHGGPGLTRGILCMSRECCNLMLFKPGRSPYCSKVCQVREQNMRQGRVKPRLTLIYRKSSRCLHCLSFSLHLSLSR</sequence>
<name>A0A9K3DB40_9EUKA</name>
<feature type="non-terminal residue" evidence="1">
    <location>
        <position position="1"/>
    </location>
</feature>
<accession>A0A9K3DB40</accession>
<dbReference type="EMBL" id="BDIP01006881">
    <property type="protein sequence ID" value="GIQ90925.1"/>
    <property type="molecule type" value="Genomic_DNA"/>
</dbReference>
<organism evidence="1 2">
    <name type="scientific">Kipferlia bialata</name>
    <dbReference type="NCBI Taxonomy" id="797122"/>
    <lineage>
        <taxon>Eukaryota</taxon>
        <taxon>Metamonada</taxon>
        <taxon>Carpediemonas-like organisms</taxon>
        <taxon>Kipferlia</taxon>
    </lineage>
</organism>
<proteinExistence type="predicted"/>
<gene>
    <name evidence="1" type="ORF">KIPB_013927</name>
</gene>
<evidence type="ECO:0000313" key="2">
    <source>
        <dbReference type="Proteomes" id="UP000265618"/>
    </source>
</evidence>
<keyword evidence="2" id="KW-1185">Reference proteome</keyword>